<dbReference type="AlphaFoldDB" id="A0A1M4TVK7"/>
<evidence type="ECO:0000256" key="3">
    <source>
        <dbReference type="ARBA" id="ARBA00022723"/>
    </source>
</evidence>
<feature type="binding site" evidence="6">
    <location>
        <position position="212"/>
    </location>
    <ligand>
        <name>Zn(2+)</name>
        <dbReference type="ChEBI" id="CHEBI:29105"/>
        <label>2</label>
    </ligand>
</feature>
<dbReference type="CDD" id="cd01317">
    <property type="entry name" value="DHOase_IIa"/>
    <property type="match status" value="1"/>
</dbReference>
<feature type="binding site" evidence="6">
    <location>
        <position position="282"/>
    </location>
    <ligand>
        <name>substrate</name>
    </ligand>
</feature>
<dbReference type="InterPro" id="IPR011059">
    <property type="entry name" value="Metal-dep_hydrolase_composite"/>
</dbReference>
<comment type="pathway">
    <text evidence="6">Pyrimidine metabolism; UMP biosynthesis via de novo pathway; (S)-dihydroorotate from bicarbonate: step 3/3.</text>
</comment>
<feature type="binding site" evidence="6">
    <location>
        <position position="175"/>
    </location>
    <ligand>
        <name>Zn(2+)</name>
        <dbReference type="ChEBI" id="CHEBI:29105"/>
        <label>2</label>
    </ligand>
</feature>
<dbReference type="GO" id="GO:0008270">
    <property type="term" value="F:zinc ion binding"/>
    <property type="evidence" value="ECO:0007669"/>
    <property type="project" value="UniProtKB-UniRule"/>
</dbReference>
<accession>A0A1M4TVK7</accession>
<dbReference type="InterPro" id="IPR032466">
    <property type="entry name" value="Metal_Hydrolase"/>
</dbReference>
<dbReference type="PANTHER" id="PTHR43668">
    <property type="entry name" value="ALLANTOINASE"/>
    <property type="match status" value="1"/>
</dbReference>
<dbReference type="Proteomes" id="UP000184423">
    <property type="component" value="Unassembled WGS sequence"/>
</dbReference>
<dbReference type="RefSeq" id="WP_073247817.1">
    <property type="nucleotide sequence ID" value="NZ_FQVG01000005.1"/>
</dbReference>
<protein>
    <recommendedName>
        <fullName evidence="6">Dihydroorotase</fullName>
        <shortName evidence="6">DHOase</shortName>
        <ecNumber evidence="6">3.5.2.3</ecNumber>
    </recommendedName>
</protein>
<dbReference type="GO" id="GO:0004038">
    <property type="term" value="F:allantoinase activity"/>
    <property type="evidence" value="ECO:0007669"/>
    <property type="project" value="TreeGrafter"/>
</dbReference>
<evidence type="ECO:0000313" key="9">
    <source>
        <dbReference type="Proteomes" id="UP000184423"/>
    </source>
</evidence>
<dbReference type="Pfam" id="PF01979">
    <property type="entry name" value="Amidohydro_1"/>
    <property type="match status" value="1"/>
</dbReference>
<feature type="binding site" evidence="6">
    <location>
        <position position="57"/>
    </location>
    <ligand>
        <name>Zn(2+)</name>
        <dbReference type="ChEBI" id="CHEBI:29105"/>
        <label>1</label>
    </ligand>
</feature>
<dbReference type="EMBL" id="FQVG01000005">
    <property type="protein sequence ID" value="SHE48480.1"/>
    <property type="molecule type" value="Genomic_DNA"/>
</dbReference>
<comment type="catalytic activity">
    <reaction evidence="6">
        <text>(S)-dihydroorotate + H2O = N-carbamoyl-L-aspartate + H(+)</text>
        <dbReference type="Rhea" id="RHEA:24296"/>
        <dbReference type="ChEBI" id="CHEBI:15377"/>
        <dbReference type="ChEBI" id="CHEBI:15378"/>
        <dbReference type="ChEBI" id="CHEBI:30864"/>
        <dbReference type="ChEBI" id="CHEBI:32814"/>
        <dbReference type="EC" id="3.5.2.3"/>
    </reaction>
</comment>
<dbReference type="InterPro" id="IPR002195">
    <property type="entry name" value="Dihydroorotase_CS"/>
</dbReference>
<dbReference type="UniPathway" id="UPA00070">
    <property type="reaction ID" value="UER00117"/>
</dbReference>
<dbReference type="GO" id="GO:0006145">
    <property type="term" value="P:purine nucleobase catabolic process"/>
    <property type="evidence" value="ECO:0007669"/>
    <property type="project" value="TreeGrafter"/>
</dbReference>
<organism evidence="8 9">
    <name type="scientific">Caloramator proteoclasticus DSM 10124</name>
    <dbReference type="NCBI Taxonomy" id="1121262"/>
    <lineage>
        <taxon>Bacteria</taxon>
        <taxon>Bacillati</taxon>
        <taxon>Bacillota</taxon>
        <taxon>Clostridia</taxon>
        <taxon>Eubacteriales</taxon>
        <taxon>Clostridiaceae</taxon>
        <taxon>Caloramator</taxon>
    </lineage>
</organism>
<dbReference type="HAMAP" id="MF_00220_B">
    <property type="entry name" value="PyrC_classI_B"/>
    <property type="match status" value="1"/>
</dbReference>
<dbReference type="EC" id="3.5.2.3" evidence="6"/>
<feature type="binding site" evidence="6">
    <location>
        <position position="59"/>
    </location>
    <ligand>
        <name>Zn(2+)</name>
        <dbReference type="ChEBI" id="CHEBI:29105"/>
        <label>1</label>
    </ligand>
</feature>
<keyword evidence="6" id="KW-0862">Zinc</keyword>
<evidence type="ECO:0000256" key="6">
    <source>
        <dbReference type="HAMAP-Rule" id="MF_00220"/>
    </source>
</evidence>
<dbReference type="PANTHER" id="PTHR43668:SF2">
    <property type="entry name" value="ALLANTOINASE"/>
    <property type="match status" value="1"/>
</dbReference>
<evidence type="ECO:0000256" key="5">
    <source>
        <dbReference type="ARBA" id="ARBA00022975"/>
    </source>
</evidence>
<keyword evidence="9" id="KW-1185">Reference proteome</keyword>
<comment type="similarity">
    <text evidence="2 6">Belongs to the metallo-dependent hydrolases superfamily. DHOase family. Class I DHOase subfamily.</text>
</comment>
<feature type="binding site" evidence="6">
    <location>
        <begin position="59"/>
        <end position="61"/>
    </location>
    <ligand>
        <name>substrate</name>
    </ligand>
</feature>
<evidence type="ECO:0000256" key="1">
    <source>
        <dbReference type="ARBA" id="ARBA00002368"/>
    </source>
</evidence>
<feature type="binding site" evidence="6">
    <location>
        <position position="278"/>
    </location>
    <ligand>
        <name>Zn(2+)</name>
        <dbReference type="ChEBI" id="CHEBI:29105"/>
        <label>1</label>
    </ligand>
</feature>
<evidence type="ECO:0000256" key="4">
    <source>
        <dbReference type="ARBA" id="ARBA00022801"/>
    </source>
</evidence>
<dbReference type="InterPro" id="IPR006680">
    <property type="entry name" value="Amidohydro-rel"/>
</dbReference>
<feature type="binding site" evidence="6">
    <location>
        <position position="91"/>
    </location>
    <ligand>
        <name>substrate</name>
    </ligand>
</feature>
<feature type="active site" evidence="6">
    <location>
        <position position="278"/>
    </location>
</feature>
<dbReference type="GO" id="GO:0004151">
    <property type="term" value="F:dihydroorotase activity"/>
    <property type="evidence" value="ECO:0007669"/>
    <property type="project" value="UniProtKB-UniRule"/>
</dbReference>
<feature type="domain" description="Amidohydrolase-related" evidence="7">
    <location>
        <begin position="48"/>
        <end position="390"/>
    </location>
</feature>
<evidence type="ECO:0000259" key="7">
    <source>
        <dbReference type="Pfam" id="PF01979"/>
    </source>
</evidence>
<keyword evidence="3 6" id="KW-0479">Metal-binding</keyword>
<keyword evidence="5 6" id="KW-0665">Pyrimidine biosynthesis</keyword>
<reference evidence="9" key="1">
    <citation type="submission" date="2016-11" db="EMBL/GenBank/DDBJ databases">
        <authorList>
            <person name="Varghese N."/>
            <person name="Submissions S."/>
        </authorList>
    </citation>
    <scope>NUCLEOTIDE SEQUENCE [LARGE SCALE GENOMIC DNA]</scope>
    <source>
        <strain evidence="9">DSM 10124</strain>
    </source>
</reference>
<dbReference type="InterPro" id="IPR050138">
    <property type="entry name" value="DHOase/Allantoinase_Hydrolase"/>
</dbReference>
<dbReference type="SUPFAM" id="SSF51556">
    <property type="entry name" value="Metallo-dependent hydrolases"/>
    <property type="match status" value="1"/>
</dbReference>
<feature type="binding site" evidence="6">
    <location>
        <position position="148"/>
    </location>
    <ligand>
        <name>Zn(2+)</name>
        <dbReference type="ChEBI" id="CHEBI:29105"/>
        <label>2</label>
    </ligand>
</feature>
<dbReference type="NCBIfam" id="TIGR00857">
    <property type="entry name" value="pyrC_multi"/>
    <property type="match status" value="1"/>
</dbReference>
<dbReference type="GO" id="GO:0005737">
    <property type="term" value="C:cytoplasm"/>
    <property type="evidence" value="ECO:0007669"/>
    <property type="project" value="TreeGrafter"/>
</dbReference>
<feature type="binding site" evidence="6">
    <location>
        <position position="251"/>
    </location>
    <ligand>
        <name>substrate</name>
    </ligand>
</feature>
<dbReference type="InterPro" id="IPR004722">
    <property type="entry name" value="DHOase"/>
</dbReference>
<proteinExistence type="inferred from homology"/>
<evidence type="ECO:0000313" key="8">
    <source>
        <dbReference type="EMBL" id="SHE48480.1"/>
    </source>
</evidence>
<comment type="cofactor">
    <cofactor evidence="6">
        <name>Zn(2+)</name>
        <dbReference type="ChEBI" id="CHEBI:29105"/>
    </cofactor>
    <text evidence="6">Binds 2 Zn(2+) ions per subunit.</text>
</comment>
<gene>
    <name evidence="6" type="primary">pyrC</name>
    <name evidence="8" type="ORF">SAMN02746091_00497</name>
</gene>
<dbReference type="GO" id="GO:0044205">
    <property type="term" value="P:'de novo' UMP biosynthetic process"/>
    <property type="evidence" value="ECO:0007669"/>
    <property type="project" value="UniProtKB-UniRule"/>
</dbReference>
<keyword evidence="4 6" id="KW-0378">Hydrolase</keyword>
<dbReference type="PROSITE" id="PS00483">
    <property type="entry name" value="DIHYDROOROTASE_2"/>
    <property type="match status" value="1"/>
</dbReference>
<dbReference type="Gene3D" id="3.20.20.140">
    <property type="entry name" value="Metal-dependent hydrolases"/>
    <property type="match status" value="1"/>
</dbReference>
<sequence>MNILIKNVRVVDFNKDEILDVYIENGVIKEVGINIEKDCKVVDGKGLVLLPSFVDMHCHFRDPGFTYKEDILTGSLAAVKGGYTGVNLMGNTNPPCSNSNILEYVISKAKEVNLIDIHQTVTITRNMEGKDISHLDELRFPTRFISDDGRGVLRSKVMLDAMMKAKKMGITVISHAEDEEISKIDTRLSENIMTIRDISLAKFTGTPLHIAHVSTKESINEIIRAKEEGVNVTCEVTPHHIALYDNDYKVNPPIREKEDVDRLIYAIKNDYVDVIATDHAPHTREDKEKGAPGISGLETAFSVCYTYLVKNGHIDLKKLSRLMSKNPAKLMGFNKGQIDAGFDGDVILVDLNKKYRVDSKGFVSKGKNTPFDGMELFGEVVMTIKAGRVVYKRGDEDDNRQVI</sequence>
<feature type="binding site" evidence="6">
    <location>
        <begin position="292"/>
        <end position="293"/>
    </location>
    <ligand>
        <name>substrate</name>
    </ligand>
</feature>
<name>A0A1M4TVK7_9CLOT</name>
<evidence type="ECO:0000256" key="2">
    <source>
        <dbReference type="ARBA" id="ARBA00010286"/>
    </source>
</evidence>
<comment type="function">
    <text evidence="1 6">Catalyzes the reversible cyclization of carbamoyl aspartate to dihydroorotate.</text>
</comment>
<dbReference type="SUPFAM" id="SSF51338">
    <property type="entry name" value="Composite domain of metallo-dependent hydrolases"/>
    <property type="match status" value="1"/>
</dbReference>
<feature type="binding site" evidence="6">
    <location>
        <position position="148"/>
    </location>
    <ligand>
        <name>Zn(2+)</name>
        <dbReference type="ChEBI" id="CHEBI:29105"/>
        <label>1</label>
    </ligand>
</feature>